<dbReference type="EMBL" id="CAKLPZ010000001">
    <property type="protein sequence ID" value="CAH0999108.1"/>
    <property type="molecule type" value="Genomic_DNA"/>
</dbReference>
<sequence>MNVHAALLLLGLLTVCSCHRPQPLLQEAAANWTLHGDADWTVNADAFTGRVTDTVGYVITEASYTDFELELEFRPDSTVNSGIFIRCRGAAPTATDCYELNIWDRHPQPEYRTGAIVTRSRPLAYVETIGRWNTYRIRVQSNRIRAWINGTPTADLMNDELAGGYIALQASGTGVVAFRRLQIRAL</sequence>
<dbReference type="Pfam" id="PF06439">
    <property type="entry name" value="3keto-disac_hyd"/>
    <property type="match status" value="1"/>
</dbReference>
<comment type="caution">
    <text evidence="2">The sequence shown here is derived from an EMBL/GenBank/DDBJ whole genome shotgun (WGS) entry which is preliminary data.</text>
</comment>
<dbReference type="Gene3D" id="2.60.120.560">
    <property type="entry name" value="Exo-inulinase, domain 1"/>
    <property type="match status" value="1"/>
</dbReference>
<accession>A0ABN8F3N0</accession>
<name>A0ABN8F3N0_9BACT</name>
<keyword evidence="3" id="KW-1185">Reference proteome</keyword>
<dbReference type="RefSeq" id="WP_238749305.1">
    <property type="nucleotide sequence ID" value="NZ_CAKLPZ010000001.1"/>
</dbReference>
<dbReference type="Proteomes" id="UP000837803">
    <property type="component" value="Unassembled WGS sequence"/>
</dbReference>
<organism evidence="2 3">
    <name type="scientific">Neolewinella maritima</name>
    <dbReference type="NCBI Taxonomy" id="1383882"/>
    <lineage>
        <taxon>Bacteria</taxon>
        <taxon>Pseudomonadati</taxon>
        <taxon>Bacteroidota</taxon>
        <taxon>Saprospiria</taxon>
        <taxon>Saprospirales</taxon>
        <taxon>Lewinellaceae</taxon>
        <taxon>Neolewinella</taxon>
    </lineage>
</organism>
<evidence type="ECO:0000259" key="1">
    <source>
        <dbReference type="Pfam" id="PF06439"/>
    </source>
</evidence>
<feature type="domain" description="3-keto-alpha-glucoside-1,2-lyase/3-keto-2-hydroxy-glucal hydratase" evidence="1">
    <location>
        <begin position="30"/>
        <end position="184"/>
    </location>
</feature>
<proteinExistence type="predicted"/>
<dbReference type="InterPro" id="IPR010496">
    <property type="entry name" value="AL/BT2_dom"/>
</dbReference>
<reference evidence="2" key="1">
    <citation type="submission" date="2021-12" db="EMBL/GenBank/DDBJ databases">
        <authorList>
            <person name="Rodrigo-Torres L."/>
            <person name="Arahal R. D."/>
            <person name="Lucena T."/>
        </authorList>
    </citation>
    <scope>NUCLEOTIDE SEQUENCE</scope>
    <source>
        <strain evidence="2">CECT 8419</strain>
    </source>
</reference>
<evidence type="ECO:0000313" key="2">
    <source>
        <dbReference type="EMBL" id="CAH0999108.1"/>
    </source>
</evidence>
<dbReference type="InterPro" id="IPR013320">
    <property type="entry name" value="ConA-like_dom_sf"/>
</dbReference>
<evidence type="ECO:0000313" key="3">
    <source>
        <dbReference type="Proteomes" id="UP000837803"/>
    </source>
</evidence>
<dbReference type="SUPFAM" id="SSF49899">
    <property type="entry name" value="Concanavalin A-like lectins/glucanases"/>
    <property type="match status" value="1"/>
</dbReference>
<protein>
    <recommendedName>
        <fullName evidence="1">3-keto-alpha-glucoside-1,2-lyase/3-keto-2-hydroxy-glucal hydratase domain-containing protein</fullName>
    </recommendedName>
</protein>
<gene>
    <name evidence="2" type="ORF">LEM8419_00404</name>
</gene>